<dbReference type="AlphaFoldDB" id="A0A4R1RW17"/>
<evidence type="ECO:0000313" key="2">
    <source>
        <dbReference type="Proteomes" id="UP000295008"/>
    </source>
</evidence>
<dbReference type="PROSITE" id="PS51257">
    <property type="entry name" value="PROKAR_LIPOPROTEIN"/>
    <property type="match status" value="1"/>
</dbReference>
<organism evidence="1 2">
    <name type="scientific">Hydrogenispora ethanolica</name>
    <dbReference type="NCBI Taxonomy" id="1082276"/>
    <lineage>
        <taxon>Bacteria</taxon>
        <taxon>Bacillati</taxon>
        <taxon>Bacillota</taxon>
        <taxon>Hydrogenispora</taxon>
    </lineage>
</organism>
<name>A0A4R1RW17_HYDET</name>
<evidence type="ECO:0000313" key="1">
    <source>
        <dbReference type="EMBL" id="TCL70865.1"/>
    </source>
</evidence>
<proteinExistence type="predicted"/>
<dbReference type="Gene3D" id="3.40.190.10">
    <property type="entry name" value="Periplasmic binding protein-like II"/>
    <property type="match status" value="2"/>
</dbReference>
<dbReference type="PANTHER" id="PTHR43649:SF12">
    <property type="entry name" value="DIACETYLCHITOBIOSE BINDING PROTEIN DASA"/>
    <property type="match status" value="1"/>
</dbReference>
<reference evidence="1 2" key="1">
    <citation type="submission" date="2019-03" db="EMBL/GenBank/DDBJ databases">
        <title>Genomic Encyclopedia of Type Strains, Phase IV (KMG-IV): sequencing the most valuable type-strain genomes for metagenomic binning, comparative biology and taxonomic classification.</title>
        <authorList>
            <person name="Goeker M."/>
        </authorList>
    </citation>
    <scope>NUCLEOTIDE SEQUENCE [LARGE SCALE GENOMIC DNA]</scope>
    <source>
        <strain evidence="1 2">LX-B</strain>
    </source>
</reference>
<dbReference type="Pfam" id="PF01547">
    <property type="entry name" value="SBP_bac_1"/>
    <property type="match status" value="1"/>
</dbReference>
<dbReference type="EMBL" id="SLUN01000008">
    <property type="protein sequence ID" value="TCL70865.1"/>
    <property type="molecule type" value="Genomic_DNA"/>
</dbReference>
<dbReference type="InterPro" id="IPR050490">
    <property type="entry name" value="Bact_solute-bd_prot1"/>
</dbReference>
<dbReference type="RefSeq" id="WP_132013840.1">
    <property type="nucleotide sequence ID" value="NZ_SLUN01000008.1"/>
</dbReference>
<dbReference type="PANTHER" id="PTHR43649">
    <property type="entry name" value="ARABINOSE-BINDING PROTEIN-RELATED"/>
    <property type="match status" value="1"/>
</dbReference>
<keyword evidence="2" id="KW-1185">Reference proteome</keyword>
<comment type="caution">
    <text evidence="1">The sequence shown here is derived from an EMBL/GenBank/DDBJ whole genome shotgun (WGS) entry which is preliminary data.</text>
</comment>
<gene>
    <name evidence="1" type="ORF">EDC14_100810</name>
</gene>
<dbReference type="Proteomes" id="UP000295008">
    <property type="component" value="Unassembled WGS sequence"/>
</dbReference>
<protein>
    <submittedName>
        <fullName evidence="1">Carbohydrate ABC transporter substrate-binding protein (CUT1 family)</fullName>
    </submittedName>
</protein>
<dbReference type="InterPro" id="IPR006059">
    <property type="entry name" value="SBP"/>
</dbReference>
<sequence length="425" mass="46985">MHFIKVFFLIVLCSLILGCFGSNRPTPVGEQGETIHLLGAVGVHEALVALWEQRLAPYHIRVEKNFFYWDTYWAKARMAIINNTGEYDIILGTCAKLNHFVNSGKVIPLNDVAERAGLKMAALYRPLQESLPIRGKMYCLPYLVDTPIFIYRRDLYQKAGLIPPRTLKQLYLNGKKMTAEGRFGLAFPANPQENAAILWSYFLWSSGGEFFDRRWHPALSSRMAQNATQLYNQMLQECAPPAVATWQTEEAVNFFVSGRLAAMILWSGASAILGNNEKSRVAGKVGYAPLPAGDLGKAIPPMEAWGAIVPSRSKHILAAKKFCEVMVGRETLEAVASLGIAPTPVPEINQRYAEAAPHSSFAIATRLLTVAREQSALPESTQLNAIIGSALNGILTGADVKATLETLDRQVDSIMRVSKYYPKEP</sequence>
<dbReference type="OrthoDB" id="9798191at2"/>
<dbReference type="SUPFAM" id="SSF53850">
    <property type="entry name" value="Periplasmic binding protein-like II"/>
    <property type="match status" value="1"/>
</dbReference>
<accession>A0A4R1RW17</accession>